<sequence>MIYGTSYESLSLFSKLYVSTCLLSCAHILVDQCGRPVPKMKIMLWVWPITALWAGIFGIWAYRVISHRNVLNSNEDNIATSLKKRKDTLEITRQQEVNILDKNIMQNMDMSSTEHNLNWKHIIKGTLHCGSGCTIADLIGPWIFRLLPFTLFGNMLYGEWALEYVLALIIGVFFQYAALASMTLHHGLSLWWRAFRVDFLSLTAWQIGMYGWMAIAIFLLIGPMSPTDPTFWFMMQIGMFCGFITSYPMNWWLMSIGIKKAM</sequence>
<accession>Q1MS32</accession>
<feature type="transmembrane region" description="Helical" evidence="1">
    <location>
        <begin position="197"/>
        <end position="221"/>
    </location>
</feature>
<evidence type="ECO:0000256" key="1">
    <source>
        <dbReference type="SAM" id="Phobius"/>
    </source>
</evidence>
<dbReference type="Pfam" id="PF14342">
    <property type="entry name" value="DUF4396"/>
    <property type="match status" value="1"/>
</dbReference>
<keyword evidence="1" id="KW-0812">Transmembrane</keyword>
<dbReference type="KEGG" id="lip:LI0137"/>
<dbReference type="STRING" id="363253.LI0137"/>
<dbReference type="AlphaFoldDB" id="Q1MS32"/>
<organism evidence="3 4">
    <name type="scientific">Lawsonia intracellularis (strain PHE/MN1-00)</name>
    <dbReference type="NCBI Taxonomy" id="363253"/>
    <lineage>
        <taxon>Bacteria</taxon>
        <taxon>Pseudomonadati</taxon>
        <taxon>Thermodesulfobacteriota</taxon>
        <taxon>Desulfovibrionia</taxon>
        <taxon>Desulfovibrionales</taxon>
        <taxon>Desulfovibrionaceae</taxon>
        <taxon>Lawsonia</taxon>
    </lineage>
</organism>
<keyword evidence="4" id="KW-1185">Reference proteome</keyword>
<feature type="transmembrane region" description="Helical" evidence="1">
    <location>
        <begin position="233"/>
        <end position="253"/>
    </location>
</feature>
<dbReference type="OrthoDB" id="1495425at2"/>
<dbReference type="InterPro" id="IPR025509">
    <property type="entry name" value="DUF4396"/>
</dbReference>
<evidence type="ECO:0000313" key="3">
    <source>
        <dbReference type="EMBL" id="CAJ54193.1"/>
    </source>
</evidence>
<dbReference type="HOGENOM" id="CLU_030096_0_0_7"/>
<proteinExistence type="predicted"/>
<feature type="transmembrane region" description="Helical" evidence="1">
    <location>
        <begin position="42"/>
        <end position="62"/>
    </location>
</feature>
<name>Q1MS32_LAWIP</name>
<feature type="domain" description="DUF4396" evidence="2">
    <location>
        <begin position="118"/>
        <end position="259"/>
    </location>
</feature>
<feature type="transmembrane region" description="Helical" evidence="1">
    <location>
        <begin position="164"/>
        <end position="185"/>
    </location>
</feature>
<dbReference type="Proteomes" id="UP000002430">
    <property type="component" value="Chromosome"/>
</dbReference>
<evidence type="ECO:0000259" key="2">
    <source>
        <dbReference type="Pfam" id="PF14342"/>
    </source>
</evidence>
<evidence type="ECO:0000313" key="4">
    <source>
        <dbReference type="Proteomes" id="UP000002430"/>
    </source>
</evidence>
<reference evidence="3 4" key="1">
    <citation type="submission" date="2005-11" db="EMBL/GenBank/DDBJ databases">
        <title>The complete genome sequence of Lawsonia intracellularis: the causative agent of proliferative enteropathy.</title>
        <authorList>
            <person name="Kaur K."/>
            <person name="Zhang Q."/>
            <person name="Beckler D."/>
            <person name="Munir S."/>
            <person name="Li L."/>
            <person name="Kinsley K."/>
            <person name="Herron L."/>
            <person name="Peterson A."/>
            <person name="May B."/>
            <person name="Singh S."/>
            <person name="Gebhart C."/>
            <person name="Kapur V."/>
        </authorList>
    </citation>
    <scope>NUCLEOTIDE SEQUENCE [LARGE SCALE GENOMIC DNA]</scope>
    <source>
        <strain evidence="3 4">PHE/MN1-00</strain>
    </source>
</reference>
<protein>
    <submittedName>
        <fullName evidence="3">Integral membrane protein</fullName>
    </submittedName>
</protein>
<gene>
    <name evidence="3" type="ordered locus">LI0137</name>
</gene>
<dbReference type="eggNOG" id="ENOG502Z9RG">
    <property type="taxonomic scope" value="Bacteria"/>
</dbReference>
<dbReference type="RefSeq" id="WP_011526220.1">
    <property type="nucleotide sequence ID" value="NC_008011.1"/>
</dbReference>
<dbReference type="EMBL" id="AM180252">
    <property type="protein sequence ID" value="CAJ54193.1"/>
    <property type="molecule type" value="Genomic_DNA"/>
</dbReference>
<keyword evidence="1" id="KW-1133">Transmembrane helix</keyword>
<feature type="transmembrane region" description="Helical" evidence="1">
    <location>
        <begin position="125"/>
        <end position="144"/>
    </location>
</feature>
<keyword evidence="1" id="KW-0472">Membrane</keyword>